<protein>
    <submittedName>
        <fullName evidence="1">Uncharacterized protein</fullName>
    </submittedName>
</protein>
<dbReference type="Proteomes" id="UP000507470">
    <property type="component" value="Unassembled WGS sequence"/>
</dbReference>
<organism evidence="1 2">
    <name type="scientific">Mytilus coruscus</name>
    <name type="common">Sea mussel</name>
    <dbReference type="NCBI Taxonomy" id="42192"/>
    <lineage>
        <taxon>Eukaryota</taxon>
        <taxon>Metazoa</taxon>
        <taxon>Spiralia</taxon>
        <taxon>Lophotrochozoa</taxon>
        <taxon>Mollusca</taxon>
        <taxon>Bivalvia</taxon>
        <taxon>Autobranchia</taxon>
        <taxon>Pteriomorphia</taxon>
        <taxon>Mytilida</taxon>
        <taxon>Mytiloidea</taxon>
        <taxon>Mytilidae</taxon>
        <taxon>Mytilinae</taxon>
        <taxon>Mytilus</taxon>
    </lineage>
</organism>
<dbReference type="Gene3D" id="2.120.10.30">
    <property type="entry name" value="TolB, C-terminal domain"/>
    <property type="match status" value="1"/>
</dbReference>
<dbReference type="OrthoDB" id="6150427at2759"/>
<dbReference type="InterPro" id="IPR011042">
    <property type="entry name" value="6-blade_b-propeller_TolB-like"/>
</dbReference>
<dbReference type="SUPFAM" id="SSF101898">
    <property type="entry name" value="NHL repeat"/>
    <property type="match status" value="1"/>
</dbReference>
<dbReference type="AlphaFoldDB" id="A0A6J8CYN9"/>
<keyword evidence="2" id="KW-1185">Reference proteome</keyword>
<accession>A0A6J8CYN9</accession>
<evidence type="ECO:0000313" key="1">
    <source>
        <dbReference type="EMBL" id="CAC5400706.1"/>
    </source>
</evidence>
<name>A0A6J8CYN9_MYTCO</name>
<gene>
    <name evidence="1" type="ORF">MCOR_34864</name>
</gene>
<proteinExistence type="predicted"/>
<evidence type="ECO:0000313" key="2">
    <source>
        <dbReference type="Proteomes" id="UP000507470"/>
    </source>
</evidence>
<reference evidence="1 2" key="1">
    <citation type="submission" date="2020-06" db="EMBL/GenBank/DDBJ databases">
        <authorList>
            <person name="Li R."/>
            <person name="Bekaert M."/>
        </authorList>
    </citation>
    <scope>NUCLEOTIDE SEQUENCE [LARGE SCALE GENOMIC DNA]</scope>
    <source>
        <strain evidence="2">wild</strain>
    </source>
</reference>
<sequence length="201" mass="22937">MKQIVPQMDAPFGLAYIGYDEIAISFPKTEIILIFGTQHYTKRREIEVIGQCWRIDFANNMLLVAIRFKEILFLDRFGNIIKRVSMSQNNLTYVHLFMDRYYRAEFADSSVHCYSSNGKKIWCFSEADALGTRTMCSDSDGNLFVACQDSNRVILISKDGISSKVVVETSKPKAIWVDSKSSVLFVCSLNGDNLSTYRLHL</sequence>
<dbReference type="EMBL" id="CACVKT020006290">
    <property type="protein sequence ID" value="CAC5400706.1"/>
    <property type="molecule type" value="Genomic_DNA"/>
</dbReference>